<dbReference type="SUPFAM" id="SSF56801">
    <property type="entry name" value="Acetyl-CoA synthetase-like"/>
    <property type="match status" value="1"/>
</dbReference>
<dbReference type="AlphaFoldDB" id="A0A2T4J610"/>
<feature type="compositionally biased region" description="Basic and acidic residues" evidence="1">
    <location>
        <begin position="457"/>
        <end position="468"/>
    </location>
</feature>
<proteinExistence type="predicted"/>
<dbReference type="PANTHER" id="PTHR43767">
    <property type="entry name" value="LONG-CHAIN-FATTY-ACID--COA LIGASE"/>
    <property type="match status" value="1"/>
</dbReference>
<dbReference type="InterPro" id="IPR042099">
    <property type="entry name" value="ANL_N_sf"/>
</dbReference>
<reference evidence="3 4" key="1">
    <citation type="submission" date="2018-03" db="EMBL/GenBank/DDBJ databases">
        <title>Rhodobacter blasticus.</title>
        <authorList>
            <person name="Meyer T.E."/>
            <person name="Miller S."/>
            <person name="Lodha T."/>
            <person name="Gandham S."/>
            <person name="Chintalapati S."/>
            <person name="Chintalapati V.R."/>
        </authorList>
    </citation>
    <scope>NUCLEOTIDE SEQUENCE [LARGE SCALE GENOMIC DNA]</scope>
    <source>
        <strain evidence="3 4">DSM 2131</strain>
    </source>
</reference>
<dbReference type="Proteomes" id="UP000241362">
    <property type="component" value="Unassembled WGS sequence"/>
</dbReference>
<dbReference type="InterPro" id="IPR000873">
    <property type="entry name" value="AMP-dep_synth/lig_dom"/>
</dbReference>
<dbReference type="EMBL" id="PZKE01000016">
    <property type="protein sequence ID" value="PTE13278.1"/>
    <property type="molecule type" value="Genomic_DNA"/>
</dbReference>
<name>A0A2T4J610_FUSBL</name>
<accession>A0A2T4J610</accession>
<gene>
    <name evidence="3" type="ORF">C5F44_14710</name>
</gene>
<protein>
    <recommendedName>
        <fullName evidence="2">AMP-dependent synthetase/ligase domain-containing protein</fullName>
    </recommendedName>
</protein>
<dbReference type="RefSeq" id="WP_107674304.1">
    <property type="nucleotide sequence ID" value="NZ_PZKE01000016.1"/>
</dbReference>
<dbReference type="InterPro" id="IPR045851">
    <property type="entry name" value="AMP-bd_C_sf"/>
</dbReference>
<evidence type="ECO:0000313" key="3">
    <source>
        <dbReference type="EMBL" id="PTE13278.1"/>
    </source>
</evidence>
<feature type="compositionally biased region" description="Polar residues" evidence="1">
    <location>
        <begin position="469"/>
        <end position="478"/>
    </location>
</feature>
<dbReference type="Gene3D" id="3.30.300.30">
    <property type="match status" value="1"/>
</dbReference>
<evidence type="ECO:0000313" key="4">
    <source>
        <dbReference type="Proteomes" id="UP000241362"/>
    </source>
</evidence>
<dbReference type="Pfam" id="PF00501">
    <property type="entry name" value="AMP-binding"/>
    <property type="match status" value="1"/>
</dbReference>
<dbReference type="CDD" id="cd04433">
    <property type="entry name" value="AFD_class_I"/>
    <property type="match status" value="1"/>
</dbReference>
<dbReference type="Gene3D" id="3.40.50.980">
    <property type="match status" value="1"/>
</dbReference>
<evidence type="ECO:0000256" key="1">
    <source>
        <dbReference type="SAM" id="MobiDB-lite"/>
    </source>
</evidence>
<keyword evidence="4" id="KW-1185">Reference proteome</keyword>
<dbReference type="Gene3D" id="3.40.50.12780">
    <property type="entry name" value="N-terminal domain of ligase-like"/>
    <property type="match status" value="1"/>
</dbReference>
<dbReference type="InterPro" id="IPR050237">
    <property type="entry name" value="ATP-dep_AMP-bd_enzyme"/>
</dbReference>
<feature type="region of interest" description="Disordered" evidence="1">
    <location>
        <begin position="456"/>
        <end position="478"/>
    </location>
</feature>
<sequence length="478" mass="50117">MTASFSTAFEESSRAHAGRVATLDAAGGPVSFENLFYTMMAFAEALQDRGVGPGDLVAVHVTDAIAGSALRLALLRIGATAMGRCAPEGGEGYRPDWHLITEGTAATGGRDIAVGRSWVRSPRRWVPATAGGAMIRSTSGTTGVPKLRRITDEGLLARITRGSDWRGRPEGAVFIGYATPSGPFFNHMGRALLGGVMQVHPRDDDAASLALMEAAGVTAAFLSPWNFRRMVAAAEAGAMRPRSLRRIMVGGGEVAPDLAARAEALFGAEVVLGYGSSETGSIAHTRPALHRDVPGYVGPVYDDMAFRLCAEDGSPADPATGGELWLQVPEPIRLHDFPSGRPLADAEGWVATGDLCRILPDGGLQFLGRRSELLNIGGTKRAPHLFEALARGFPGVADVAAFRLPEPGGGDRLGLAVVPGPGFDATALAAHLTVHLGARCPFDMVVRDAIPVTPAGKTDRRRLSDEHVSQSPESVAPG</sequence>
<comment type="caution">
    <text evidence="3">The sequence shown here is derived from an EMBL/GenBank/DDBJ whole genome shotgun (WGS) entry which is preliminary data.</text>
</comment>
<dbReference type="PANTHER" id="PTHR43767:SF10">
    <property type="entry name" value="SURFACTIN SYNTHASE SUBUNIT 1"/>
    <property type="match status" value="1"/>
</dbReference>
<organism evidence="3 4">
    <name type="scientific">Fuscovulum blasticum DSM 2131</name>
    <dbReference type="NCBI Taxonomy" id="1188250"/>
    <lineage>
        <taxon>Bacteria</taxon>
        <taxon>Pseudomonadati</taxon>
        <taxon>Pseudomonadota</taxon>
        <taxon>Alphaproteobacteria</taxon>
        <taxon>Rhodobacterales</taxon>
        <taxon>Paracoccaceae</taxon>
        <taxon>Pseudogemmobacter</taxon>
    </lineage>
</organism>
<evidence type="ECO:0000259" key="2">
    <source>
        <dbReference type="Pfam" id="PF00501"/>
    </source>
</evidence>
<feature type="domain" description="AMP-dependent synthetase/ligase" evidence="2">
    <location>
        <begin position="134"/>
        <end position="327"/>
    </location>
</feature>